<dbReference type="AlphaFoldDB" id="A0AAV9E1Z7"/>
<sequence>MENWVPNASDFQVVEILIEERGKEAILEPDRPLGKFVRPSGFNPTRVIQLSSHPRVFLYEVFLSEEECDHLITLGHDKLEKSMAVDQERNERLCYKLLVDNVVELLPMVYTTTISEACQKYGGIFRQVHSRSA</sequence>
<dbReference type="SUPFAM" id="SSF53223">
    <property type="entry name" value="Aminoacid dehydrogenase-like, N-terminal domain"/>
    <property type="match status" value="1"/>
</dbReference>
<comment type="caution">
    <text evidence="2">The sequence shown here is derived from an EMBL/GenBank/DDBJ whole genome shotgun (WGS) entry which is preliminary data.</text>
</comment>
<name>A0AAV9E1Z7_ACOCL</name>
<dbReference type="GO" id="GO:0004473">
    <property type="term" value="F:malate dehydrogenase (decarboxylating) (NADP+) activity"/>
    <property type="evidence" value="ECO:0007669"/>
    <property type="project" value="TreeGrafter"/>
</dbReference>
<reference evidence="2" key="2">
    <citation type="submission" date="2023-06" db="EMBL/GenBank/DDBJ databases">
        <authorList>
            <person name="Ma L."/>
            <person name="Liu K.-W."/>
            <person name="Li Z."/>
            <person name="Hsiao Y.-Y."/>
            <person name="Qi Y."/>
            <person name="Fu T."/>
            <person name="Tang G."/>
            <person name="Zhang D."/>
            <person name="Sun W.-H."/>
            <person name="Liu D.-K."/>
            <person name="Li Y."/>
            <person name="Chen G.-Z."/>
            <person name="Liu X.-D."/>
            <person name="Liao X.-Y."/>
            <person name="Jiang Y.-T."/>
            <person name="Yu X."/>
            <person name="Hao Y."/>
            <person name="Huang J."/>
            <person name="Zhao X.-W."/>
            <person name="Ke S."/>
            <person name="Chen Y.-Y."/>
            <person name="Wu W.-L."/>
            <person name="Hsu J.-L."/>
            <person name="Lin Y.-F."/>
            <person name="Huang M.-D."/>
            <person name="Li C.-Y."/>
            <person name="Huang L."/>
            <person name="Wang Z.-W."/>
            <person name="Zhao X."/>
            <person name="Zhong W.-Y."/>
            <person name="Peng D.-H."/>
            <person name="Ahmad S."/>
            <person name="Lan S."/>
            <person name="Zhang J.-S."/>
            <person name="Tsai W.-C."/>
            <person name="Van De Peer Y."/>
            <person name="Liu Z.-J."/>
        </authorList>
    </citation>
    <scope>NUCLEOTIDE SEQUENCE</scope>
    <source>
        <strain evidence="2">CP</strain>
        <tissue evidence="2">Leaves</tissue>
    </source>
</reference>
<organism evidence="2 3">
    <name type="scientific">Acorus calamus</name>
    <name type="common">Sweet flag</name>
    <dbReference type="NCBI Taxonomy" id="4465"/>
    <lineage>
        <taxon>Eukaryota</taxon>
        <taxon>Viridiplantae</taxon>
        <taxon>Streptophyta</taxon>
        <taxon>Embryophyta</taxon>
        <taxon>Tracheophyta</taxon>
        <taxon>Spermatophyta</taxon>
        <taxon>Magnoliopsida</taxon>
        <taxon>Liliopsida</taxon>
        <taxon>Acoraceae</taxon>
        <taxon>Acorus</taxon>
    </lineage>
</organism>
<reference evidence="2" key="1">
    <citation type="journal article" date="2023" name="Nat. Commun.">
        <title>Diploid and tetraploid genomes of Acorus and the evolution of monocots.</title>
        <authorList>
            <person name="Ma L."/>
            <person name="Liu K.W."/>
            <person name="Li Z."/>
            <person name="Hsiao Y.Y."/>
            <person name="Qi Y."/>
            <person name="Fu T."/>
            <person name="Tang G.D."/>
            <person name="Zhang D."/>
            <person name="Sun W.H."/>
            <person name="Liu D.K."/>
            <person name="Li Y."/>
            <person name="Chen G.Z."/>
            <person name="Liu X.D."/>
            <person name="Liao X.Y."/>
            <person name="Jiang Y.T."/>
            <person name="Yu X."/>
            <person name="Hao Y."/>
            <person name="Huang J."/>
            <person name="Zhao X.W."/>
            <person name="Ke S."/>
            <person name="Chen Y.Y."/>
            <person name="Wu W.L."/>
            <person name="Hsu J.L."/>
            <person name="Lin Y.F."/>
            <person name="Huang M.D."/>
            <person name="Li C.Y."/>
            <person name="Huang L."/>
            <person name="Wang Z.W."/>
            <person name="Zhao X."/>
            <person name="Zhong W.Y."/>
            <person name="Peng D.H."/>
            <person name="Ahmad S."/>
            <person name="Lan S."/>
            <person name="Zhang J.S."/>
            <person name="Tsai W.C."/>
            <person name="Van de Peer Y."/>
            <person name="Liu Z.J."/>
        </authorList>
    </citation>
    <scope>NUCLEOTIDE SEQUENCE</scope>
    <source>
        <strain evidence="2">CP</strain>
    </source>
</reference>
<keyword evidence="3" id="KW-1185">Reference proteome</keyword>
<evidence type="ECO:0000259" key="1">
    <source>
        <dbReference type="Pfam" id="PF00390"/>
    </source>
</evidence>
<dbReference type="PANTHER" id="PTHR23406:SF64">
    <property type="entry name" value="NADP-DEPENDENT MALIC ENZYME 3"/>
    <property type="match status" value="1"/>
</dbReference>
<dbReference type="PANTHER" id="PTHR23406">
    <property type="entry name" value="MALIC ENZYME-RELATED"/>
    <property type="match status" value="1"/>
</dbReference>
<gene>
    <name evidence="2" type="primary">ME1</name>
    <name evidence="2" type="ORF">QJS10_CPA10g00344</name>
</gene>
<proteinExistence type="predicted"/>
<dbReference type="Proteomes" id="UP001180020">
    <property type="component" value="Unassembled WGS sequence"/>
</dbReference>
<dbReference type="InterPro" id="IPR046346">
    <property type="entry name" value="Aminoacid_DH-like_N_sf"/>
</dbReference>
<dbReference type="EMBL" id="JAUJYO010000010">
    <property type="protein sequence ID" value="KAK1306915.1"/>
    <property type="molecule type" value="Genomic_DNA"/>
</dbReference>
<dbReference type="Gene3D" id="1.20.1370.30">
    <property type="match status" value="1"/>
</dbReference>
<feature type="domain" description="Malic enzyme N-terminal" evidence="1">
    <location>
        <begin position="87"/>
        <end position="129"/>
    </location>
</feature>
<dbReference type="GO" id="GO:0006108">
    <property type="term" value="P:malate metabolic process"/>
    <property type="evidence" value="ECO:0007669"/>
    <property type="project" value="TreeGrafter"/>
</dbReference>
<dbReference type="InterPro" id="IPR012301">
    <property type="entry name" value="Malic_N_dom"/>
</dbReference>
<accession>A0AAV9E1Z7</accession>
<dbReference type="GO" id="GO:0009507">
    <property type="term" value="C:chloroplast"/>
    <property type="evidence" value="ECO:0007669"/>
    <property type="project" value="TreeGrafter"/>
</dbReference>
<dbReference type="Pfam" id="PF00390">
    <property type="entry name" value="malic"/>
    <property type="match status" value="1"/>
</dbReference>
<evidence type="ECO:0000313" key="3">
    <source>
        <dbReference type="Proteomes" id="UP001180020"/>
    </source>
</evidence>
<protein>
    <submittedName>
        <fullName evidence="2">NADP-dependent malic enzyme</fullName>
    </submittedName>
</protein>
<evidence type="ECO:0000313" key="2">
    <source>
        <dbReference type="EMBL" id="KAK1306915.1"/>
    </source>
</evidence>